<dbReference type="Proteomes" id="UP000214606">
    <property type="component" value="Chromosome"/>
</dbReference>
<name>A0A161XZC0_9BACI</name>
<dbReference type="Pfam" id="PF10751">
    <property type="entry name" value="DUF2535"/>
    <property type="match status" value="1"/>
</dbReference>
<dbReference type="Proteomes" id="UP000076476">
    <property type="component" value="Unassembled WGS sequence"/>
</dbReference>
<gene>
    <name evidence="1" type="ORF">AP3564_12840</name>
    <name evidence="2" type="ORF">AZI98_18280</name>
</gene>
<dbReference type="RefSeq" id="WP_063389678.1">
    <property type="nucleotide sequence ID" value="NZ_CP017703.1"/>
</dbReference>
<evidence type="ECO:0008006" key="5">
    <source>
        <dbReference type="Google" id="ProtNLM"/>
    </source>
</evidence>
<sequence>MLFKSLEFKLENGQKVKIVEIPVLEEDNSYRFMLNIHLQLFIANICKESKPKSLYNFRSYLKHALKWKDYESIFQDNRLKHNA</sequence>
<dbReference type="STRING" id="33936.AZI98_18280"/>
<evidence type="ECO:0000313" key="3">
    <source>
        <dbReference type="Proteomes" id="UP000076476"/>
    </source>
</evidence>
<organism evidence="2 3">
    <name type="scientific">Aeribacillus pallidus</name>
    <dbReference type="NCBI Taxonomy" id="33936"/>
    <lineage>
        <taxon>Bacteria</taxon>
        <taxon>Bacillati</taxon>
        <taxon>Bacillota</taxon>
        <taxon>Bacilli</taxon>
        <taxon>Bacillales</taxon>
        <taxon>Bacillaceae</taxon>
        <taxon>Aeribacillus</taxon>
    </lineage>
</organism>
<accession>A0A161WB73</accession>
<dbReference type="KEGG" id="apak:AP3564_12840"/>
<evidence type="ECO:0000313" key="2">
    <source>
        <dbReference type="EMBL" id="KZN94652.1"/>
    </source>
</evidence>
<evidence type="ECO:0000313" key="1">
    <source>
        <dbReference type="EMBL" id="ASS90990.1"/>
    </source>
</evidence>
<accession>A0A161XZC0</accession>
<protein>
    <recommendedName>
        <fullName evidence="5">DUF2535 domain-containing protein</fullName>
    </recommendedName>
</protein>
<reference evidence="2 3" key="1">
    <citation type="submission" date="2016-04" db="EMBL/GenBank/DDBJ databases">
        <title>Draft genome sequence of Aeribacillus pallidus 8m3 from petroleum reservoir.</title>
        <authorList>
            <person name="Poltaraus A.B."/>
            <person name="Nazina T.N."/>
            <person name="Tourova T.P."/>
            <person name="Malakho S.M."/>
            <person name="Korshunova A.V."/>
            <person name="Sokolova D.S."/>
        </authorList>
    </citation>
    <scope>NUCLEOTIDE SEQUENCE [LARGE SCALE GENOMIC DNA]</scope>
    <source>
        <strain evidence="2 3">8m3</strain>
    </source>
</reference>
<dbReference type="AlphaFoldDB" id="A0A161XZC0"/>
<evidence type="ECO:0000313" key="4">
    <source>
        <dbReference type="Proteomes" id="UP000214606"/>
    </source>
</evidence>
<dbReference type="EMBL" id="CP017703">
    <property type="protein sequence ID" value="ASS90990.1"/>
    <property type="molecule type" value="Genomic_DNA"/>
</dbReference>
<keyword evidence="3" id="KW-1185">Reference proteome</keyword>
<dbReference type="EMBL" id="LWBR01000079">
    <property type="protein sequence ID" value="KZN94652.1"/>
    <property type="molecule type" value="Genomic_DNA"/>
</dbReference>
<proteinExistence type="predicted"/>
<dbReference type="OrthoDB" id="2941639at2"/>
<dbReference type="InterPro" id="IPR019687">
    <property type="entry name" value="DUF2535"/>
</dbReference>
<reference evidence="1 4" key="2">
    <citation type="submission" date="2016-10" db="EMBL/GenBank/DDBJ databases">
        <title>The whole genome sequencing and assembly of Aeribacillus pallidus KCTC3564 strain.</title>
        <authorList>
            <person name="Lee Y.-J."/>
            <person name="Park M.-K."/>
            <person name="Yi H."/>
            <person name="Bahn Y.-S."/>
            <person name="Kim J.F."/>
            <person name="Lee D.-W."/>
        </authorList>
    </citation>
    <scope>NUCLEOTIDE SEQUENCE [LARGE SCALE GENOMIC DNA]</scope>
    <source>
        <strain evidence="1 4">KCTC3564</strain>
    </source>
</reference>